<accession>A0AAE4PYT7</accession>
<reference evidence="1" key="1">
    <citation type="submission" date="2023-05" db="EMBL/GenBank/DDBJ databases">
        <title>Colonisation of extended spectrum b-lactamase- and carbapenemase-producing bacteria on hospital surfaces from low- and middle-income countries.</title>
        <authorList>
            <person name="Nieto-Rosado M."/>
            <person name="Sands K."/>
            <person name="Iregbu K."/>
            <person name="Zahra R."/>
            <person name="Mazarati J.B."/>
            <person name="Mehtar S."/>
            <person name="Barnards-Group B."/>
            <person name="Walsh T.R."/>
        </authorList>
    </citation>
    <scope>NUCLEOTIDE SEQUENCE</scope>
    <source>
        <strain evidence="1">PP-E493</strain>
    </source>
</reference>
<sequence>MNKVVVIFNGSIVSVPAVESDIGNCQKELVPLVPADWVDVTALNAAYPTFQGKTKPPVIKQSKQDDLIEHLQALTLAMTAQTAAITAQTTAISQLVNSNLDIVDQMMATEDEQQDGSSLYLDGSGEL</sequence>
<dbReference type="AlphaFoldDB" id="A0AAE4PYT7"/>
<organism evidence="1 2">
    <name type="scientific">Shewanella xiamenensis</name>
    <dbReference type="NCBI Taxonomy" id="332186"/>
    <lineage>
        <taxon>Bacteria</taxon>
        <taxon>Pseudomonadati</taxon>
        <taxon>Pseudomonadota</taxon>
        <taxon>Gammaproteobacteria</taxon>
        <taxon>Alteromonadales</taxon>
        <taxon>Shewanellaceae</taxon>
        <taxon>Shewanella</taxon>
    </lineage>
</organism>
<protein>
    <submittedName>
        <fullName evidence="1">Uncharacterized protein</fullName>
    </submittedName>
</protein>
<dbReference type="EMBL" id="JASGOQ010000001">
    <property type="protein sequence ID" value="MDV5390748.1"/>
    <property type="molecule type" value="Genomic_DNA"/>
</dbReference>
<name>A0AAE4PYT7_9GAMM</name>
<comment type="caution">
    <text evidence="1">The sequence shown here is derived from an EMBL/GenBank/DDBJ whole genome shotgun (WGS) entry which is preliminary data.</text>
</comment>
<proteinExistence type="predicted"/>
<gene>
    <name evidence="1" type="ORF">QM089_10880</name>
</gene>
<dbReference type="Proteomes" id="UP001187859">
    <property type="component" value="Unassembled WGS sequence"/>
</dbReference>
<dbReference type="RefSeq" id="WP_317519823.1">
    <property type="nucleotide sequence ID" value="NZ_JASGOQ010000001.1"/>
</dbReference>
<evidence type="ECO:0000313" key="2">
    <source>
        <dbReference type="Proteomes" id="UP001187859"/>
    </source>
</evidence>
<evidence type="ECO:0000313" key="1">
    <source>
        <dbReference type="EMBL" id="MDV5390748.1"/>
    </source>
</evidence>